<name>A0A849K7A5_9MICO</name>
<evidence type="ECO:0000313" key="1">
    <source>
        <dbReference type="EMBL" id="NNU27909.1"/>
    </source>
</evidence>
<dbReference type="RefSeq" id="WP_171247404.1">
    <property type="nucleotide sequence ID" value="NZ_JABFAJ010000018.1"/>
</dbReference>
<organism evidence="1 2">
    <name type="scientific">Isoptericola sediminis</name>
    <dbReference type="NCBI Taxonomy" id="2733572"/>
    <lineage>
        <taxon>Bacteria</taxon>
        <taxon>Bacillati</taxon>
        <taxon>Actinomycetota</taxon>
        <taxon>Actinomycetes</taxon>
        <taxon>Micrococcales</taxon>
        <taxon>Promicromonosporaceae</taxon>
        <taxon>Isoptericola</taxon>
    </lineage>
</organism>
<proteinExistence type="predicted"/>
<accession>A0A849K7A5</accession>
<dbReference type="InterPro" id="IPR027417">
    <property type="entry name" value="P-loop_NTPase"/>
</dbReference>
<dbReference type="SUPFAM" id="SSF52540">
    <property type="entry name" value="P-loop containing nucleoside triphosphate hydrolases"/>
    <property type="match status" value="1"/>
</dbReference>
<dbReference type="EMBL" id="JABFAJ010000018">
    <property type="protein sequence ID" value="NNU27909.1"/>
    <property type="molecule type" value="Genomic_DNA"/>
</dbReference>
<dbReference type="Proteomes" id="UP000557204">
    <property type="component" value="Unassembled WGS sequence"/>
</dbReference>
<dbReference type="AlphaFoldDB" id="A0A849K7A5"/>
<protein>
    <recommendedName>
        <fullName evidence="3">Sulfotransferase family protein</fullName>
    </recommendedName>
</protein>
<dbReference type="Gene3D" id="3.40.50.300">
    <property type="entry name" value="P-loop containing nucleotide triphosphate hydrolases"/>
    <property type="match status" value="1"/>
</dbReference>
<reference evidence="1 2" key="1">
    <citation type="submission" date="2020-05" db="EMBL/GenBank/DDBJ databases">
        <title>Genome sequence of Isoptericola sp. JC619 isolated from Chilika lagoon, India.</title>
        <authorList>
            <person name="Kumar D."/>
            <person name="Appam K."/>
            <person name="Gandham S."/>
            <person name="Uppada J."/>
            <person name="Sasikala C."/>
            <person name="Venkata Ramana C."/>
        </authorList>
    </citation>
    <scope>NUCLEOTIDE SEQUENCE [LARGE SCALE GENOMIC DNA]</scope>
    <source>
        <strain evidence="1 2">JC619</strain>
    </source>
</reference>
<gene>
    <name evidence="1" type="ORF">HLI28_10195</name>
</gene>
<comment type="caution">
    <text evidence="1">The sequence shown here is derived from an EMBL/GenBank/DDBJ whole genome shotgun (WGS) entry which is preliminary data.</text>
</comment>
<sequence length="412" mass="46272">MTAIDARQNSLLLPEGARLFHIGLPKTGTTHLQNAAAALREPLLEHGVLYPGRTFNHRREVSSFMGRGWGWGQKPTLEHWERLQAEIEADPGNRIWFGHEFASEASVKTVKRFQEAIGERMHVVVTLRHYGSILASSWQQYMKMGATVDFESWLEAVLADPPDRSVTRTFHTRNNQGLVLSRWAKIVGAENVTAIVIDKATPNLLTDAFEDLLGLPRDFLTAHEQDGFSSNRGMSVDEAELLRAVNTELKRQDLPWSAYEHWMRQGVAGNLMTARKPGDHDAAFELPRWAAEKATERGTRYADKIEATGVRVVGDLDVLRAPARWSDDPVFTVDEVPLEAAKAAVLGAIEAGLEKGERLERTTGSLAESREDLKKERQRRDIEMLERFKATELASEVARRAVRRVKGLARRG</sequence>
<keyword evidence="2" id="KW-1185">Reference proteome</keyword>
<evidence type="ECO:0008006" key="3">
    <source>
        <dbReference type="Google" id="ProtNLM"/>
    </source>
</evidence>
<evidence type="ECO:0000313" key="2">
    <source>
        <dbReference type="Proteomes" id="UP000557204"/>
    </source>
</evidence>